<evidence type="ECO:0000313" key="2">
    <source>
        <dbReference type="EMBL" id="GGD89947.1"/>
    </source>
</evidence>
<reference evidence="2" key="1">
    <citation type="journal article" date="2014" name="Int. J. Syst. Evol. Microbiol.">
        <title>Complete genome sequence of Corynebacterium casei LMG S-19264T (=DSM 44701T), isolated from a smear-ripened cheese.</title>
        <authorList>
            <consortium name="US DOE Joint Genome Institute (JGI-PGF)"/>
            <person name="Walter F."/>
            <person name="Albersmeier A."/>
            <person name="Kalinowski J."/>
            <person name="Ruckert C."/>
        </authorList>
    </citation>
    <scope>NUCLEOTIDE SEQUENCE</scope>
    <source>
        <strain evidence="2">CGMCC 1.12924</strain>
    </source>
</reference>
<dbReference type="Proteomes" id="UP000652231">
    <property type="component" value="Unassembled WGS sequence"/>
</dbReference>
<dbReference type="InterPro" id="IPR011871">
    <property type="entry name" value="Fib_succ_major"/>
</dbReference>
<dbReference type="AlphaFoldDB" id="A0A8J2VA68"/>
<name>A0A8J2VA68_9FLAO</name>
<comment type="caution">
    <text evidence="2">The sequence shown here is derived from an EMBL/GenBank/DDBJ whole genome shotgun (WGS) entry which is preliminary data.</text>
</comment>
<feature type="domain" description="Fibrobacter succinogenes major paralogous" evidence="1">
    <location>
        <begin position="53"/>
        <end position="230"/>
    </location>
</feature>
<evidence type="ECO:0000313" key="3">
    <source>
        <dbReference type="Proteomes" id="UP000652231"/>
    </source>
</evidence>
<keyword evidence="3" id="KW-1185">Reference proteome</keyword>
<gene>
    <name evidence="2" type="ORF">GCM10011312_12270</name>
</gene>
<protein>
    <recommendedName>
        <fullName evidence="1">Fibrobacter succinogenes major paralogous domain-containing protein</fullName>
    </recommendedName>
</protein>
<evidence type="ECO:0000259" key="1">
    <source>
        <dbReference type="Pfam" id="PF09603"/>
    </source>
</evidence>
<organism evidence="2 3">
    <name type="scientific">Planktosalinus lacus</name>
    <dbReference type="NCBI Taxonomy" id="1526573"/>
    <lineage>
        <taxon>Bacteria</taxon>
        <taxon>Pseudomonadati</taxon>
        <taxon>Bacteroidota</taxon>
        <taxon>Flavobacteriia</taxon>
        <taxon>Flavobacteriales</taxon>
        <taxon>Flavobacteriaceae</taxon>
        <taxon>Planktosalinus</taxon>
    </lineage>
</organism>
<dbReference type="NCBIfam" id="TIGR02145">
    <property type="entry name" value="Fib_succ_major"/>
    <property type="match status" value="1"/>
</dbReference>
<reference evidence="2" key="2">
    <citation type="submission" date="2020-09" db="EMBL/GenBank/DDBJ databases">
        <authorList>
            <person name="Sun Q."/>
            <person name="Zhou Y."/>
        </authorList>
    </citation>
    <scope>NUCLEOTIDE SEQUENCE</scope>
    <source>
        <strain evidence="2">CGMCC 1.12924</strain>
    </source>
</reference>
<proteinExistence type="predicted"/>
<dbReference type="Pfam" id="PF09603">
    <property type="entry name" value="Fib_succ_major"/>
    <property type="match status" value="1"/>
</dbReference>
<accession>A0A8J2VA68</accession>
<dbReference type="EMBL" id="BMGK01000004">
    <property type="protein sequence ID" value="GGD89947.1"/>
    <property type="molecule type" value="Genomic_DNA"/>
</dbReference>
<sequence>MVFTAMLSCKNKETNTKSEEKFTSNTVIPVYKSSSVKDIDGNVYRTLEMCDGREWMIENLNVSRYRNGDTIPQVQDQEEWAKLKTGAWCYYENENRVGLVHGKLYNWYAVNDPRGLAPEGWHVPKSEEWTPLVDCLGGDNVAAGKMKEIGSTNWAEPNVGAVNTSGFNAVASGARNSLGEFKAITNLVFYWSEEESNEHNAWYRHLSYSNSFVVKFYNDKRSGFSVRCVKDL</sequence>